<reference evidence="2" key="1">
    <citation type="journal article" date="2014" name="Front. Microbiol.">
        <title>High frequency of phylogenetically diverse reductive dehalogenase-homologous genes in deep subseafloor sedimentary metagenomes.</title>
        <authorList>
            <person name="Kawai M."/>
            <person name="Futagami T."/>
            <person name="Toyoda A."/>
            <person name="Takaki Y."/>
            <person name="Nishi S."/>
            <person name="Hori S."/>
            <person name="Arai W."/>
            <person name="Tsubouchi T."/>
            <person name="Morono Y."/>
            <person name="Uchiyama I."/>
            <person name="Ito T."/>
            <person name="Fujiyama A."/>
            <person name="Inagaki F."/>
            <person name="Takami H."/>
        </authorList>
    </citation>
    <scope>NUCLEOTIDE SEQUENCE</scope>
    <source>
        <strain evidence="2">Expedition CK06-06</strain>
    </source>
</reference>
<protein>
    <recommendedName>
        <fullName evidence="1">DUF362 domain-containing protein</fullName>
    </recommendedName>
</protein>
<comment type="caution">
    <text evidence="2">The sequence shown here is derived from an EMBL/GenBank/DDBJ whole genome shotgun (WGS) entry which is preliminary data.</text>
</comment>
<feature type="domain" description="DUF362" evidence="1">
    <location>
        <begin position="2"/>
        <end position="154"/>
    </location>
</feature>
<gene>
    <name evidence="2" type="ORF">S01H1_40916</name>
</gene>
<proteinExistence type="predicted"/>
<dbReference type="Pfam" id="PF04015">
    <property type="entry name" value="DUF362"/>
    <property type="match status" value="1"/>
</dbReference>
<accession>X0VF34</accession>
<dbReference type="InterPro" id="IPR007160">
    <property type="entry name" value="DUF362"/>
</dbReference>
<evidence type="ECO:0000259" key="1">
    <source>
        <dbReference type="Pfam" id="PF04015"/>
    </source>
</evidence>
<name>X0VF34_9ZZZZ</name>
<organism evidence="2">
    <name type="scientific">marine sediment metagenome</name>
    <dbReference type="NCBI Taxonomy" id="412755"/>
    <lineage>
        <taxon>unclassified sequences</taxon>
        <taxon>metagenomes</taxon>
        <taxon>ecological metagenomes</taxon>
    </lineage>
</organism>
<evidence type="ECO:0000313" key="2">
    <source>
        <dbReference type="EMBL" id="GAG09857.1"/>
    </source>
</evidence>
<feature type="non-terminal residue" evidence="2">
    <location>
        <position position="1"/>
    </location>
</feature>
<dbReference type="EMBL" id="BARS01025932">
    <property type="protein sequence ID" value="GAG09857.1"/>
    <property type="molecule type" value="Genomic_DNA"/>
</dbReference>
<sequence>ESSTIKLSTRDTLRKTGMLQAAKEAGAEVLIFDEREWVPVETGGRYLRKVALAKAGFQAGKIVYVCCVKTHHLAGFTLSLKLAMGFVRRRDRVGMHLWRLSEKLAELNLVIGPDLIIVDGRRCFISGGPSSGELREPNLILASGDRIAIDVEALKVIQSYPGHSLKKGPWELTVIRRAVELGLGVTSEAAYQVITDAQAFRGEM</sequence>
<dbReference type="AlphaFoldDB" id="X0VF34"/>